<feature type="transmembrane region" description="Helical" evidence="1">
    <location>
        <begin position="178"/>
        <end position="200"/>
    </location>
</feature>
<feature type="transmembrane region" description="Helical" evidence="1">
    <location>
        <begin position="151"/>
        <end position="171"/>
    </location>
</feature>
<feature type="transmembrane region" description="Helical" evidence="1">
    <location>
        <begin position="114"/>
        <end position="131"/>
    </location>
</feature>
<dbReference type="AlphaFoldDB" id="A0A1G5W9G8"/>
<dbReference type="EMBL" id="FMXA01000014">
    <property type="protein sequence ID" value="SDA53875.1"/>
    <property type="molecule type" value="Genomic_DNA"/>
</dbReference>
<dbReference type="GO" id="GO:1902201">
    <property type="term" value="P:negative regulation of bacterial-type flagellum-dependent cell motility"/>
    <property type="evidence" value="ECO:0007669"/>
    <property type="project" value="TreeGrafter"/>
</dbReference>
<dbReference type="InterPro" id="IPR050469">
    <property type="entry name" value="Diguanylate_Cyclase"/>
</dbReference>
<dbReference type="Pfam" id="PF00990">
    <property type="entry name" value="GGDEF"/>
    <property type="match status" value="1"/>
</dbReference>
<dbReference type="SMART" id="SM00267">
    <property type="entry name" value="GGDEF"/>
    <property type="match status" value="1"/>
</dbReference>
<protein>
    <submittedName>
        <fullName evidence="3">Diguanylate cyclase (GGDEF) domain-containing protein</fullName>
    </submittedName>
</protein>
<dbReference type="PANTHER" id="PTHR45138:SF9">
    <property type="entry name" value="DIGUANYLATE CYCLASE DGCM-RELATED"/>
    <property type="match status" value="1"/>
</dbReference>
<evidence type="ECO:0000313" key="3">
    <source>
        <dbReference type="EMBL" id="SDA53875.1"/>
    </source>
</evidence>
<dbReference type="PROSITE" id="PS50887">
    <property type="entry name" value="GGDEF"/>
    <property type="match status" value="1"/>
</dbReference>
<accession>A0A1G5W9G8</accession>
<feature type="transmembrane region" description="Helical" evidence="1">
    <location>
        <begin position="43"/>
        <end position="61"/>
    </location>
</feature>
<gene>
    <name evidence="3" type="ORF">SAMN02910343_01185</name>
</gene>
<dbReference type="NCBIfam" id="TIGR00254">
    <property type="entry name" value="GGDEF"/>
    <property type="match status" value="1"/>
</dbReference>
<keyword evidence="4" id="KW-1185">Reference proteome</keyword>
<dbReference type="Gene3D" id="3.30.70.270">
    <property type="match status" value="1"/>
</dbReference>
<dbReference type="InterPro" id="IPR000160">
    <property type="entry name" value="GGDEF_dom"/>
</dbReference>
<dbReference type="GO" id="GO:0005886">
    <property type="term" value="C:plasma membrane"/>
    <property type="evidence" value="ECO:0007669"/>
    <property type="project" value="TreeGrafter"/>
</dbReference>
<evidence type="ECO:0000259" key="2">
    <source>
        <dbReference type="PROSITE" id="PS50887"/>
    </source>
</evidence>
<dbReference type="SUPFAM" id="SSF55073">
    <property type="entry name" value="Nucleotide cyclase"/>
    <property type="match status" value="1"/>
</dbReference>
<feature type="transmembrane region" description="Helical" evidence="1">
    <location>
        <begin position="81"/>
        <end position="102"/>
    </location>
</feature>
<dbReference type="CDD" id="cd01949">
    <property type="entry name" value="GGDEF"/>
    <property type="match status" value="1"/>
</dbReference>
<keyword evidence="1" id="KW-1133">Transmembrane helix</keyword>
<dbReference type="GO" id="GO:0052621">
    <property type="term" value="F:diguanylate cyclase activity"/>
    <property type="evidence" value="ECO:0007669"/>
    <property type="project" value="TreeGrafter"/>
</dbReference>
<proteinExistence type="predicted"/>
<evidence type="ECO:0000313" key="4">
    <source>
        <dbReference type="Proteomes" id="UP000199689"/>
    </source>
</evidence>
<evidence type="ECO:0000256" key="1">
    <source>
        <dbReference type="SAM" id="Phobius"/>
    </source>
</evidence>
<dbReference type="PANTHER" id="PTHR45138">
    <property type="entry name" value="REGULATORY COMPONENTS OF SENSORY TRANSDUCTION SYSTEM"/>
    <property type="match status" value="1"/>
</dbReference>
<dbReference type="InterPro" id="IPR043128">
    <property type="entry name" value="Rev_trsase/Diguanyl_cyclase"/>
</dbReference>
<dbReference type="GO" id="GO:0043709">
    <property type="term" value="P:cell adhesion involved in single-species biofilm formation"/>
    <property type="evidence" value="ECO:0007669"/>
    <property type="project" value="TreeGrafter"/>
</dbReference>
<dbReference type="STRING" id="209880.SAMN02910343_01185"/>
<dbReference type="InterPro" id="IPR029787">
    <property type="entry name" value="Nucleotide_cyclase"/>
</dbReference>
<feature type="transmembrane region" description="Helical" evidence="1">
    <location>
        <begin position="12"/>
        <end position="31"/>
    </location>
</feature>
<keyword evidence="1" id="KW-0812">Transmembrane</keyword>
<reference evidence="3 4" key="1">
    <citation type="submission" date="2016-10" db="EMBL/GenBank/DDBJ databases">
        <authorList>
            <person name="de Groot N.N."/>
        </authorList>
    </citation>
    <scope>NUCLEOTIDE SEQUENCE [LARGE SCALE GENOMIC DNA]</scope>
    <source>
        <strain evidence="3 4">DSM 15230</strain>
    </source>
</reference>
<sequence>MVHILYDIGEYNVGYDISAFLMLSVILIFRLLQIKRKSHSMHLLIATTILLAITSLLEAFSCVMRNNPLLFSPETGNLVNFSGYVLNTTLIYLVVLYILSLTGVNKTLSVWQKVVCALPYLFLTTIFLLPWTRHWIFYMTPDGQFHHGPLVWFADNYLYIYMAFSFLVVLFHRKHFSLLSWIFLLLMCFIYGTCNLLDIYYPYLKISNFLWALILIIASLQLDHDSAEKTIRQWQLTSWTDNLSGLKNRDGLDADTAQLIHHPLFVAMLDIDFFKEFNDEAGHAAGDLVIKQAASHMKHVFGNSAYRIGGDEFLVIFKGNLTIFNAKLTQLEQLTQSISIENITRKVNFSIGQCYGTPRTTEALYKMIRLADISLYDAKQSGRGRMGKLMVLKT</sequence>
<organism evidence="3 4">
    <name type="scientific">Allisonella histaminiformans</name>
    <dbReference type="NCBI Taxonomy" id="209880"/>
    <lineage>
        <taxon>Bacteria</taxon>
        <taxon>Bacillati</taxon>
        <taxon>Bacillota</taxon>
        <taxon>Negativicutes</taxon>
        <taxon>Veillonellales</taxon>
        <taxon>Veillonellaceae</taxon>
        <taxon>Allisonella</taxon>
    </lineage>
</organism>
<keyword evidence="1" id="KW-0472">Membrane</keyword>
<dbReference type="Proteomes" id="UP000199689">
    <property type="component" value="Unassembled WGS sequence"/>
</dbReference>
<feature type="domain" description="GGDEF" evidence="2">
    <location>
        <begin position="262"/>
        <end position="391"/>
    </location>
</feature>
<name>A0A1G5W9G8_9FIRM</name>